<dbReference type="EMBL" id="CP016908">
    <property type="protein sequence ID" value="APS00670.1"/>
    <property type="molecule type" value="Genomic_DNA"/>
</dbReference>
<dbReference type="AlphaFoldDB" id="A0A1L6MYR4"/>
<evidence type="ECO:0000313" key="1">
    <source>
        <dbReference type="EMBL" id="APS00670.1"/>
    </source>
</evidence>
<dbReference type="KEGG" id="pabo:BCY86_08275"/>
<keyword evidence="2" id="KW-1185">Reference proteome</keyword>
<dbReference type="OrthoDB" id="5508739at2"/>
<dbReference type="Proteomes" id="UP000185544">
    <property type="component" value="Chromosome"/>
</dbReference>
<evidence type="ECO:0000313" key="2">
    <source>
        <dbReference type="Proteomes" id="UP000185544"/>
    </source>
</evidence>
<organism evidence="1 2">
    <name type="scientific">Pajaroellobacter abortibovis</name>
    <dbReference type="NCBI Taxonomy" id="1882918"/>
    <lineage>
        <taxon>Bacteria</taxon>
        <taxon>Pseudomonadati</taxon>
        <taxon>Myxococcota</taxon>
        <taxon>Polyangia</taxon>
        <taxon>Polyangiales</taxon>
        <taxon>Polyangiaceae</taxon>
    </lineage>
</organism>
<name>A0A1L6MYR4_9BACT</name>
<sequence>MIKQGASLYVEGKATKPEEIDKTFHWHFNTKTRYYGCKTNVGGQKVAGLTVQEGEASKV</sequence>
<gene>
    <name evidence="1" type="ORF">BCY86_08275</name>
</gene>
<dbReference type="RefSeq" id="WP_075277339.1">
    <property type="nucleotide sequence ID" value="NZ_CP016908.1"/>
</dbReference>
<accession>A0A1L6MYR4</accession>
<protein>
    <submittedName>
        <fullName evidence="1">Uncharacterized protein</fullName>
    </submittedName>
</protein>
<reference evidence="1 2" key="1">
    <citation type="submission" date="2016-08" db="EMBL/GenBank/DDBJ databases">
        <title>Identification and validation of antigenic proteins from Pajaroellobacter abortibovis using de-novo genome sequence assembly and reverse vaccinology.</title>
        <authorList>
            <person name="Welly B.T."/>
            <person name="Miller M.R."/>
            <person name="Stott J.L."/>
            <person name="Blanchard M.T."/>
            <person name="Islas-Trejo A.D."/>
            <person name="O'Rourke S.M."/>
            <person name="Young A.E."/>
            <person name="Medrano J.F."/>
            <person name="Van Eenennaam A.L."/>
        </authorList>
    </citation>
    <scope>NUCLEOTIDE SEQUENCE [LARGE SCALE GENOMIC DNA]</scope>
    <source>
        <strain evidence="1 2">BTF92-0548A/99-0131</strain>
    </source>
</reference>
<proteinExistence type="predicted"/>